<name>D9R9R5_LACSW</name>
<dbReference type="AlphaFoldDB" id="D9R9R5"/>
<accession>D9R9R5</accession>
<dbReference type="KEGG" id="csh:Closa_1517"/>
<dbReference type="Proteomes" id="UP000001662">
    <property type="component" value="Chromosome"/>
</dbReference>
<gene>
    <name evidence="1" type="ordered locus">Closa_1517</name>
</gene>
<reference evidence="1" key="1">
    <citation type="submission" date="2010-07" db="EMBL/GenBank/DDBJ databases">
        <title>Complete sequence of Clostridium saccharolyticum WM1.</title>
        <authorList>
            <consortium name="US DOE Joint Genome Institute"/>
            <person name="Lucas S."/>
            <person name="Copeland A."/>
            <person name="Lapidus A."/>
            <person name="Cheng J.-F."/>
            <person name="Bruce D."/>
            <person name="Goodwin L."/>
            <person name="Pitluck S."/>
            <person name="Chertkov O."/>
            <person name="Detter J.C."/>
            <person name="Han C."/>
            <person name="Tapia R."/>
            <person name="Land M."/>
            <person name="Hauser L."/>
            <person name="Chang Y.-J."/>
            <person name="Jeffries C."/>
            <person name="Kyrpides N."/>
            <person name="Ivanova N."/>
            <person name="Mikhailova N."/>
            <person name="Mouttaki H."/>
            <person name="Lin L."/>
            <person name="Zhou J."/>
            <person name="Hemme C.L."/>
            <person name="Woyke T."/>
        </authorList>
    </citation>
    <scope>NUCLEOTIDE SEQUENCE [LARGE SCALE GENOMIC DNA]</scope>
    <source>
        <strain evidence="1">WM1</strain>
    </source>
</reference>
<dbReference type="HOGENOM" id="CLU_3326684_0_0_9"/>
<sequence length="38" mass="4193">MLVICSSSCYDASGKDRIADSATDWNVVLQERMGEQGR</sequence>
<dbReference type="EMBL" id="CP002109">
    <property type="protein sequence ID" value="ADL04115.1"/>
    <property type="molecule type" value="Genomic_DNA"/>
</dbReference>
<organism evidence="1 2">
    <name type="scientific">Lacrimispora saccharolytica (strain ATCC 35040 / DSM 2544 / NRCC 2533 / WM1)</name>
    <name type="common">Clostridium saccharolyticum</name>
    <dbReference type="NCBI Taxonomy" id="610130"/>
    <lineage>
        <taxon>Bacteria</taxon>
        <taxon>Bacillati</taxon>
        <taxon>Bacillota</taxon>
        <taxon>Clostridia</taxon>
        <taxon>Lachnospirales</taxon>
        <taxon>Lachnospiraceae</taxon>
        <taxon>Lacrimispora</taxon>
    </lineage>
</organism>
<proteinExistence type="predicted"/>
<protein>
    <submittedName>
        <fullName evidence="1">Uncharacterized protein</fullName>
    </submittedName>
</protein>
<dbReference type="PaxDb" id="610130-Closa_1517"/>
<evidence type="ECO:0000313" key="1">
    <source>
        <dbReference type="EMBL" id="ADL04115.1"/>
    </source>
</evidence>
<evidence type="ECO:0000313" key="2">
    <source>
        <dbReference type="Proteomes" id="UP000001662"/>
    </source>
</evidence>
<keyword evidence="2" id="KW-1185">Reference proteome</keyword>